<keyword evidence="2" id="KW-1185">Reference proteome</keyword>
<dbReference type="GeneID" id="26256690"/>
<dbReference type="AlphaFoldDB" id="W7EH66"/>
<dbReference type="Proteomes" id="UP000054337">
    <property type="component" value="Unassembled WGS sequence"/>
</dbReference>
<reference evidence="1 2" key="1">
    <citation type="journal article" date="2013" name="PLoS Genet.">
        <title>Comparative genome structure, secondary metabolite, and effector coding capacity across Cochliobolus pathogens.</title>
        <authorList>
            <person name="Condon B.J."/>
            <person name="Leng Y."/>
            <person name="Wu D."/>
            <person name="Bushley K.E."/>
            <person name="Ohm R.A."/>
            <person name="Otillar R."/>
            <person name="Martin J."/>
            <person name="Schackwitz W."/>
            <person name="Grimwood J."/>
            <person name="MohdZainudin N."/>
            <person name="Xue C."/>
            <person name="Wang R."/>
            <person name="Manning V.A."/>
            <person name="Dhillon B."/>
            <person name="Tu Z.J."/>
            <person name="Steffenson B.J."/>
            <person name="Salamov A."/>
            <person name="Sun H."/>
            <person name="Lowry S."/>
            <person name="LaButti K."/>
            <person name="Han J."/>
            <person name="Copeland A."/>
            <person name="Lindquist E."/>
            <person name="Barry K."/>
            <person name="Schmutz J."/>
            <person name="Baker S.E."/>
            <person name="Ciuffetti L.M."/>
            <person name="Grigoriev I.V."/>
            <person name="Zhong S."/>
            <person name="Turgeon B.G."/>
        </authorList>
    </citation>
    <scope>NUCLEOTIDE SEQUENCE [LARGE SCALE GENOMIC DNA]</scope>
    <source>
        <strain evidence="1 2">FI3</strain>
    </source>
</reference>
<evidence type="ECO:0000313" key="1">
    <source>
        <dbReference type="EMBL" id="EUN25085.1"/>
    </source>
</evidence>
<dbReference type="RefSeq" id="XP_014554660.1">
    <property type="nucleotide sequence ID" value="XM_014699174.1"/>
</dbReference>
<evidence type="ECO:0000313" key="2">
    <source>
        <dbReference type="Proteomes" id="UP000054337"/>
    </source>
</evidence>
<gene>
    <name evidence="1" type="ORF">COCVIDRAFT_39534</name>
</gene>
<accession>W7EH66</accession>
<name>W7EH66_BIPV3</name>
<dbReference type="EMBL" id="KI968757">
    <property type="protein sequence ID" value="EUN25085.1"/>
    <property type="molecule type" value="Genomic_DNA"/>
</dbReference>
<proteinExistence type="predicted"/>
<dbReference type="HOGENOM" id="CLU_1844888_0_0_1"/>
<organism evidence="1 2">
    <name type="scientific">Bipolaris victoriae (strain FI3)</name>
    <name type="common">Victoria blight of oats agent</name>
    <name type="synonym">Cochliobolus victoriae</name>
    <dbReference type="NCBI Taxonomy" id="930091"/>
    <lineage>
        <taxon>Eukaryota</taxon>
        <taxon>Fungi</taxon>
        <taxon>Dikarya</taxon>
        <taxon>Ascomycota</taxon>
        <taxon>Pezizomycotina</taxon>
        <taxon>Dothideomycetes</taxon>
        <taxon>Pleosporomycetidae</taxon>
        <taxon>Pleosporales</taxon>
        <taxon>Pleosporineae</taxon>
        <taxon>Pleosporaceae</taxon>
        <taxon>Bipolaris</taxon>
    </lineage>
</organism>
<protein>
    <submittedName>
        <fullName evidence="1">Uncharacterized protein</fullName>
    </submittedName>
</protein>
<sequence length="141" mass="16710">MYLLLCHLLLSAHTGRDHYKTRYIPTVTLVRQRLLRYCRRFFYSFYLFDMSLCFQRFVMLASLAHTSLDEWCCFGHYHRPALCTPTSFLSLCIPHTLIPSPPSYTFYFLYFHNVYSEAVERLEQGHLHSLGGECYCVALMQ</sequence>